<proteinExistence type="predicted"/>
<keyword evidence="3" id="KW-0862">Zinc</keyword>
<name>A0A1Y1VVZ5_9FUNG</name>
<evidence type="ECO:0000313" key="6">
    <source>
        <dbReference type="Proteomes" id="UP000193944"/>
    </source>
</evidence>
<dbReference type="PANTHER" id="PTHR31742">
    <property type="entry name" value="RPA-INTERACTING PROTEIN RPAIN"/>
    <property type="match status" value="1"/>
</dbReference>
<dbReference type="OrthoDB" id="2142971at2759"/>
<dbReference type="AlphaFoldDB" id="A0A1Y1VVZ5"/>
<dbReference type="Proteomes" id="UP000193944">
    <property type="component" value="Unassembled WGS sequence"/>
</dbReference>
<feature type="domain" description="RPA-interacting protein C-terminal" evidence="4">
    <location>
        <begin position="137"/>
        <end position="212"/>
    </location>
</feature>
<dbReference type="PANTHER" id="PTHR31742:SF1">
    <property type="entry name" value="RPA-INTERACTING PROTEIN"/>
    <property type="match status" value="1"/>
</dbReference>
<evidence type="ECO:0000256" key="3">
    <source>
        <dbReference type="ARBA" id="ARBA00022833"/>
    </source>
</evidence>
<protein>
    <recommendedName>
        <fullName evidence="4">RPA-interacting protein C-terminal domain-containing protein</fullName>
    </recommendedName>
</protein>
<evidence type="ECO:0000313" key="5">
    <source>
        <dbReference type="EMBL" id="ORX65462.1"/>
    </source>
</evidence>
<keyword evidence="1" id="KW-0479">Metal-binding</keyword>
<keyword evidence="2" id="KW-0863">Zinc-finger</keyword>
<dbReference type="STRING" id="1754192.A0A1Y1VVZ5"/>
<gene>
    <name evidence="5" type="ORF">BCR32DRAFT_297712</name>
</gene>
<dbReference type="InterPro" id="IPR028159">
    <property type="entry name" value="RPA_interact_C_dom"/>
</dbReference>
<dbReference type="GO" id="GO:0006606">
    <property type="term" value="P:protein import into nucleus"/>
    <property type="evidence" value="ECO:0007669"/>
    <property type="project" value="TreeGrafter"/>
</dbReference>
<evidence type="ECO:0000256" key="2">
    <source>
        <dbReference type="ARBA" id="ARBA00022771"/>
    </source>
</evidence>
<evidence type="ECO:0000256" key="1">
    <source>
        <dbReference type="ARBA" id="ARBA00022723"/>
    </source>
</evidence>
<comment type="caution">
    <text evidence="5">The sequence shown here is derived from an EMBL/GenBank/DDBJ whole genome shotgun (WGS) entry which is preliminary data.</text>
</comment>
<dbReference type="Pfam" id="PF14768">
    <property type="entry name" value="RPA_interact_C"/>
    <property type="match status" value="1"/>
</dbReference>
<organism evidence="5 6">
    <name type="scientific">Anaeromyces robustus</name>
    <dbReference type="NCBI Taxonomy" id="1754192"/>
    <lineage>
        <taxon>Eukaryota</taxon>
        <taxon>Fungi</taxon>
        <taxon>Fungi incertae sedis</taxon>
        <taxon>Chytridiomycota</taxon>
        <taxon>Chytridiomycota incertae sedis</taxon>
        <taxon>Neocallimastigomycetes</taxon>
        <taxon>Neocallimastigales</taxon>
        <taxon>Neocallimastigaceae</taxon>
        <taxon>Anaeromyces</taxon>
    </lineage>
</organism>
<evidence type="ECO:0000259" key="4">
    <source>
        <dbReference type="Pfam" id="PF14768"/>
    </source>
</evidence>
<reference evidence="5 6" key="2">
    <citation type="submission" date="2016-08" db="EMBL/GenBank/DDBJ databases">
        <title>Pervasive Adenine N6-methylation of Active Genes in Fungi.</title>
        <authorList>
            <consortium name="DOE Joint Genome Institute"/>
            <person name="Mondo S.J."/>
            <person name="Dannebaum R.O."/>
            <person name="Kuo R.C."/>
            <person name="Labutti K."/>
            <person name="Haridas S."/>
            <person name="Kuo A."/>
            <person name="Salamov A."/>
            <person name="Ahrendt S.R."/>
            <person name="Lipzen A."/>
            <person name="Sullivan W."/>
            <person name="Andreopoulos W.B."/>
            <person name="Clum A."/>
            <person name="Lindquist E."/>
            <person name="Daum C."/>
            <person name="Ramamoorthy G.K."/>
            <person name="Gryganskyi A."/>
            <person name="Culley D."/>
            <person name="Magnuson J.K."/>
            <person name="James T.Y."/>
            <person name="O'Malley M.A."/>
            <person name="Stajich J.E."/>
            <person name="Spatafora J.W."/>
            <person name="Visel A."/>
            <person name="Grigoriev I.V."/>
        </authorList>
    </citation>
    <scope>NUCLEOTIDE SEQUENCE [LARGE SCALE GENOMIC DNA]</scope>
    <source>
        <strain evidence="5 6">S4</strain>
    </source>
</reference>
<accession>A0A1Y1VVZ5</accession>
<dbReference type="GO" id="GO:0008270">
    <property type="term" value="F:zinc ion binding"/>
    <property type="evidence" value="ECO:0007669"/>
    <property type="project" value="UniProtKB-KW"/>
</dbReference>
<dbReference type="EMBL" id="MCFG01000461">
    <property type="protein sequence ID" value="ORX65462.1"/>
    <property type="molecule type" value="Genomic_DNA"/>
</dbReference>
<reference evidence="5 6" key="1">
    <citation type="submission" date="2016-08" db="EMBL/GenBank/DDBJ databases">
        <title>A Parts List for Fungal Cellulosomes Revealed by Comparative Genomics.</title>
        <authorList>
            <consortium name="DOE Joint Genome Institute"/>
            <person name="Haitjema C.H."/>
            <person name="Gilmore S.P."/>
            <person name="Henske J.K."/>
            <person name="Solomon K.V."/>
            <person name="De Groot R."/>
            <person name="Kuo A."/>
            <person name="Mondo S.J."/>
            <person name="Salamov A.A."/>
            <person name="Labutti K."/>
            <person name="Zhao Z."/>
            <person name="Chiniquy J."/>
            <person name="Barry K."/>
            <person name="Brewer H.M."/>
            <person name="Purvine S.O."/>
            <person name="Wright A.T."/>
            <person name="Boxma B."/>
            <person name="Van Alen T."/>
            <person name="Hackstein J.H."/>
            <person name="Baker S.E."/>
            <person name="Grigoriev I.V."/>
            <person name="O'Malley M.A."/>
        </authorList>
    </citation>
    <scope>NUCLEOTIDE SEQUENCE [LARGE SCALE GENOMIC DNA]</scope>
    <source>
        <strain evidence="5 6">S4</strain>
    </source>
</reference>
<keyword evidence="6" id="KW-1185">Reference proteome</keyword>
<dbReference type="InterPro" id="IPR028156">
    <property type="entry name" value="RIP"/>
</dbReference>
<dbReference type="GO" id="GO:0005634">
    <property type="term" value="C:nucleus"/>
    <property type="evidence" value="ECO:0007669"/>
    <property type="project" value="TreeGrafter"/>
</dbReference>
<sequence>MQQIIRGNNKKNRKPIKTILRRDDIHKKFQQQCLSRIRKDREKKIWEKRNLNIENMKDEEMEEDIDFEKILKEEWNKFKSTYEYYGELSQEEIEKIEIEMKNETDIIDNEYMELLYYEEQMLENTIESYQNEDKILTCPVCENGKLFENSQLELIKCSNCNFEMSNKQYNLENLGNRIEELQRNHSNTCNGDLVYSYQPEIGLFGVCMVCCGMEIV</sequence>